<evidence type="ECO:0000313" key="4">
    <source>
        <dbReference type="Proteomes" id="UP000054024"/>
    </source>
</evidence>
<name>A0A117PGR8_9ACTN</name>
<protein>
    <recommendedName>
        <fullName evidence="5">DUF262 domain-containing protein</fullName>
    </recommendedName>
</protein>
<proteinExistence type="predicted"/>
<gene>
    <name evidence="3" type="ORF">AQI70_10485</name>
</gene>
<reference evidence="3 4" key="1">
    <citation type="submission" date="2015-10" db="EMBL/GenBank/DDBJ databases">
        <title>Draft genome sequence of Streptomyces curacoi DSM 40107, type strain for the species Streptomyces curacoi.</title>
        <authorList>
            <person name="Ruckert C."/>
            <person name="Winkler A."/>
            <person name="Kalinowski J."/>
            <person name="Kampfer P."/>
            <person name="Glaeser S."/>
        </authorList>
    </citation>
    <scope>NUCLEOTIDE SEQUENCE [LARGE SCALE GENOMIC DNA]</scope>
    <source>
        <strain evidence="3 4">DSM 40107</strain>
    </source>
</reference>
<feature type="domain" description="GmrSD restriction endonucleases N-terminal" evidence="1">
    <location>
        <begin position="28"/>
        <end position="247"/>
    </location>
</feature>
<dbReference type="Pfam" id="PF03235">
    <property type="entry name" value="GmrSD_N"/>
    <property type="match status" value="1"/>
</dbReference>
<dbReference type="PANTHER" id="PTHR35149:SF2">
    <property type="entry name" value="DUF262 DOMAIN-CONTAINING PROTEIN"/>
    <property type="match status" value="1"/>
</dbReference>
<evidence type="ECO:0008006" key="5">
    <source>
        <dbReference type="Google" id="ProtNLM"/>
    </source>
</evidence>
<evidence type="ECO:0000313" key="3">
    <source>
        <dbReference type="EMBL" id="KUM79258.1"/>
    </source>
</evidence>
<dbReference type="PANTHER" id="PTHR35149">
    <property type="entry name" value="SLL5132 PROTEIN"/>
    <property type="match status" value="1"/>
</dbReference>
<organism evidence="3 4">
    <name type="scientific">Streptomyces curacoi</name>
    <dbReference type="NCBI Taxonomy" id="146536"/>
    <lineage>
        <taxon>Bacteria</taxon>
        <taxon>Bacillati</taxon>
        <taxon>Actinomycetota</taxon>
        <taxon>Actinomycetes</taxon>
        <taxon>Kitasatosporales</taxon>
        <taxon>Streptomycetaceae</taxon>
        <taxon>Streptomyces</taxon>
    </lineage>
</organism>
<evidence type="ECO:0000259" key="2">
    <source>
        <dbReference type="Pfam" id="PF07510"/>
    </source>
</evidence>
<dbReference type="AlphaFoldDB" id="A0A117PGR8"/>
<sequence length="581" mass="65682">MVLRLVRLLVMASGHGSTTLQLNLVGIGEILRNDRLIVPQFQRAYCWKVDQEVLDYWTDLSRAIRSGAEEEYFFGTIVLTQDGAEDRKKIIDGQQRLVTSSLLIAAIRDELHRLNHGRAQLIGDEFLASQAWDAEGTEPHLKLNEEDNPRFHAIVTRSALPVLPAKRADSDIVKAYGFFRRELEELSERYGAEATRELLQWVKYVQHRAQLAVVETPSEADAYVIFETLNNRGADLTTADLLKNHLFGAAKGHLDSVRNNWHKAIGALSLTAANDKFTKFLRHYWSSRVGKVTERDLYAKMRKEVVRSQDALSFSEELLTAARIYAALSDSGHEIWAEKCSARKPALDTLALFNLVPNKILLLAAVECLTALQIEKLLKAMIGWSVRGMVTGGINRGRYEELYSQIAMAIRKGEITTVPQIRQRVNELIPSDSDFKAQFGLATLGRGEASKIARYYLIALERTARKEGQPEFVPNDNPNEVNLEHVYPQNALAEDWLEFLAHSGNREDADSWIYRLGNMVLLTAGSNSRLGNKPFKEKAETFKRSQLTLTREVGECAAWTPEQIQTRQERLAALAVRTWPR</sequence>
<evidence type="ECO:0000259" key="1">
    <source>
        <dbReference type="Pfam" id="PF03235"/>
    </source>
</evidence>
<dbReference type="STRING" id="146536.AQI70_10485"/>
<dbReference type="EMBL" id="LMWJ01000006">
    <property type="protein sequence ID" value="KUM79258.1"/>
    <property type="molecule type" value="Genomic_DNA"/>
</dbReference>
<feature type="domain" description="GmrSD restriction endonucleases C-terminal" evidence="2">
    <location>
        <begin position="430"/>
        <end position="573"/>
    </location>
</feature>
<dbReference type="Proteomes" id="UP000054024">
    <property type="component" value="Unassembled WGS sequence"/>
</dbReference>
<dbReference type="InterPro" id="IPR011089">
    <property type="entry name" value="GmrSD_C"/>
</dbReference>
<accession>A0A117PGR8</accession>
<keyword evidence="4" id="KW-1185">Reference proteome</keyword>
<dbReference type="InterPro" id="IPR004919">
    <property type="entry name" value="GmrSD_N"/>
</dbReference>
<comment type="caution">
    <text evidence="3">The sequence shown here is derived from an EMBL/GenBank/DDBJ whole genome shotgun (WGS) entry which is preliminary data.</text>
</comment>
<dbReference type="Pfam" id="PF07510">
    <property type="entry name" value="GmrSD_C"/>
    <property type="match status" value="1"/>
</dbReference>